<accession>A0A873WV80</accession>
<proteinExistence type="predicted"/>
<gene>
    <name evidence="1" type="ORF">CPT_Miami_269</name>
</gene>
<name>A0A873WV80_9CAUD</name>
<organism evidence="1 2">
    <name type="scientific">Klebsiella phage Miami</name>
    <dbReference type="NCBI Taxonomy" id="2767581"/>
    <lineage>
        <taxon>Viruses</taxon>
        <taxon>Duplodnaviria</taxon>
        <taxon>Heunggongvirae</taxon>
        <taxon>Uroviricota</taxon>
        <taxon>Caudoviricetes</taxon>
        <taxon>Chimalliviridae</taxon>
        <taxon>Miamivirus</taxon>
        <taxon>Miamivirus miami</taxon>
    </lineage>
</organism>
<reference evidence="1 2" key="1">
    <citation type="submission" date="2020-07" db="EMBL/GenBank/DDBJ databases">
        <title>Complete genome sequence of Klebsiella pneumoniae phage Miami.</title>
        <authorList>
            <person name="Mora D.A."/>
            <person name="Lessor L."/>
            <person name="Gill J."/>
            <person name="Liu M."/>
        </authorList>
    </citation>
    <scope>NUCLEOTIDE SEQUENCE [LARGE SCALE GENOMIC DNA]</scope>
</reference>
<keyword evidence="2" id="KW-1185">Reference proteome</keyword>
<sequence>MGKLTLNSNREVITKAMVKGKRNAVAEVSYSPLGERQRTNRQSYCRKIARCDRLRFWSSYEAEQASLRTRRTSGVGLTLRDISTITHVTRIRKADYSGRFLTRS</sequence>
<protein>
    <submittedName>
        <fullName evidence="1">Uncharacterized protein</fullName>
    </submittedName>
</protein>
<dbReference type="Proteomes" id="UP000662782">
    <property type="component" value="Segment"/>
</dbReference>
<evidence type="ECO:0000313" key="1">
    <source>
        <dbReference type="EMBL" id="QPB09364.1"/>
    </source>
</evidence>
<dbReference type="EMBL" id="MT701590">
    <property type="protein sequence ID" value="QPB09364.1"/>
    <property type="molecule type" value="Genomic_DNA"/>
</dbReference>
<evidence type="ECO:0000313" key="2">
    <source>
        <dbReference type="Proteomes" id="UP000662782"/>
    </source>
</evidence>